<evidence type="ECO:0000313" key="1">
    <source>
        <dbReference type="EMBL" id="QCG76078.1"/>
    </source>
</evidence>
<name>A0A4Y5JTM8_9CAUD</name>
<organism evidence="1 2">
    <name type="scientific">Pseudomonas phage vB_PaeM_PA5oct</name>
    <dbReference type="NCBI Taxonomy" id="2163605"/>
    <lineage>
        <taxon>Viruses</taxon>
        <taxon>Duplodnaviria</taxon>
        <taxon>Heunggongvirae</taxon>
        <taxon>Uroviricota</taxon>
        <taxon>Caudoviricetes</taxon>
        <taxon>Arenbergviridae</taxon>
        <taxon>Wroclawvirus</taxon>
        <taxon>Wroclawvirus PA5oct</taxon>
    </lineage>
</organism>
<evidence type="ECO:0000313" key="2">
    <source>
        <dbReference type="Proteomes" id="UP000316733"/>
    </source>
</evidence>
<dbReference type="EMBL" id="MK797984">
    <property type="protein sequence ID" value="QCG76078.1"/>
    <property type="molecule type" value="Genomic_DNA"/>
</dbReference>
<dbReference type="Proteomes" id="UP000316733">
    <property type="component" value="Segment"/>
</dbReference>
<gene>
    <name evidence="1" type="ORF">EST35_0197</name>
</gene>
<keyword evidence="2" id="KW-1185">Reference proteome</keyword>
<accession>A0A4Y5JTM8</accession>
<proteinExistence type="predicted"/>
<sequence length="206" mass="22616">MATLDKFGVPSSAGSERGILQPKLQYKFRVSFDGFGDGSNSRQLTQSVVSVERPKINHASTAVHSYNSVAYAMGKHEWQTIEIVLRDDIQNSVVNVVGKQLQKQMNHFEQSSPVAGRNYKFTMRIESLDGNNNTAPLEYWDAEGCFLLDVNYGSRAYDSSELTLITLTVRADNYTHHAGGNEVALGGDPFIDDDAGLRGAPGARVN</sequence>
<reference evidence="2" key="1">
    <citation type="journal article" date="2020" name="bioRxiv">
        <title>Integrative omics analysis of Pseudomonas aeruginosa virus PA5oct highlights the molecular complexity of jumbo phages.</title>
        <authorList>
            <person name="Lood C."/>
            <person name="Danis-Wlodarczyk K."/>
            <person name="Blasdel B.G."/>
            <person name="Jang H.B."/>
            <person name="Vandenheuvel D."/>
            <person name="Briers Y."/>
            <person name="Noben J.-P."/>
            <person name="van Noort V."/>
            <person name="Drulis-Kawa Z."/>
            <person name="Lavigne R."/>
        </authorList>
    </citation>
    <scope>NUCLEOTIDE SEQUENCE [LARGE SCALE GENOMIC DNA]</scope>
</reference>
<protein>
    <submittedName>
        <fullName evidence="1">Structural protein</fullName>
    </submittedName>
</protein>